<protein>
    <submittedName>
        <fullName evidence="1">Uncharacterized protein</fullName>
    </submittedName>
</protein>
<name>A0A2Z7BYK3_9LAMI</name>
<gene>
    <name evidence="1" type="ORF">F511_14189</name>
</gene>
<dbReference type="AlphaFoldDB" id="A0A2Z7BYK3"/>
<reference evidence="1 2" key="1">
    <citation type="journal article" date="2015" name="Proc. Natl. Acad. Sci. U.S.A.">
        <title>The resurrection genome of Boea hygrometrica: A blueprint for survival of dehydration.</title>
        <authorList>
            <person name="Xiao L."/>
            <person name="Yang G."/>
            <person name="Zhang L."/>
            <person name="Yang X."/>
            <person name="Zhao S."/>
            <person name="Ji Z."/>
            <person name="Zhou Q."/>
            <person name="Hu M."/>
            <person name="Wang Y."/>
            <person name="Chen M."/>
            <person name="Xu Y."/>
            <person name="Jin H."/>
            <person name="Xiao X."/>
            <person name="Hu G."/>
            <person name="Bao F."/>
            <person name="Hu Y."/>
            <person name="Wan P."/>
            <person name="Li L."/>
            <person name="Deng X."/>
            <person name="Kuang T."/>
            <person name="Xiang C."/>
            <person name="Zhu J.K."/>
            <person name="Oliver M.J."/>
            <person name="He Y."/>
        </authorList>
    </citation>
    <scope>NUCLEOTIDE SEQUENCE [LARGE SCALE GENOMIC DNA]</scope>
    <source>
        <strain evidence="2">cv. XS01</strain>
    </source>
</reference>
<keyword evidence="2" id="KW-1185">Reference proteome</keyword>
<proteinExistence type="predicted"/>
<accession>A0A2Z7BYK3</accession>
<evidence type="ECO:0000313" key="2">
    <source>
        <dbReference type="Proteomes" id="UP000250235"/>
    </source>
</evidence>
<dbReference type="Proteomes" id="UP000250235">
    <property type="component" value="Unassembled WGS sequence"/>
</dbReference>
<evidence type="ECO:0000313" key="1">
    <source>
        <dbReference type="EMBL" id="KZV39722.1"/>
    </source>
</evidence>
<dbReference type="EMBL" id="KV000899">
    <property type="protein sequence ID" value="KZV39722.1"/>
    <property type="molecule type" value="Genomic_DNA"/>
</dbReference>
<organism evidence="1 2">
    <name type="scientific">Dorcoceras hygrometricum</name>
    <dbReference type="NCBI Taxonomy" id="472368"/>
    <lineage>
        <taxon>Eukaryota</taxon>
        <taxon>Viridiplantae</taxon>
        <taxon>Streptophyta</taxon>
        <taxon>Embryophyta</taxon>
        <taxon>Tracheophyta</taxon>
        <taxon>Spermatophyta</taxon>
        <taxon>Magnoliopsida</taxon>
        <taxon>eudicotyledons</taxon>
        <taxon>Gunneridae</taxon>
        <taxon>Pentapetalae</taxon>
        <taxon>asterids</taxon>
        <taxon>lamiids</taxon>
        <taxon>Lamiales</taxon>
        <taxon>Gesneriaceae</taxon>
        <taxon>Didymocarpoideae</taxon>
        <taxon>Trichosporeae</taxon>
        <taxon>Loxocarpinae</taxon>
        <taxon>Dorcoceras</taxon>
    </lineage>
</organism>
<sequence>MHTKHPNRDLKPPRISKIPINFQQINLNHIPGLTLRISAPPLLLYLSAGHHHTRRRAAAVCRRRRCSRDWTCSDHVDEEIPSVVNSSGLLVRADEGVLFPAVDRIRRSTAAYR</sequence>